<reference evidence="2" key="1">
    <citation type="submission" date="2021-06" db="EMBL/GenBank/DDBJ databases">
        <authorList>
            <person name="Kallberg Y."/>
            <person name="Tangrot J."/>
            <person name="Rosling A."/>
        </authorList>
    </citation>
    <scope>NUCLEOTIDE SEQUENCE</scope>
    <source>
        <strain evidence="2">IN212</strain>
    </source>
</reference>
<organism evidence="2 3">
    <name type="scientific">Racocetra fulgida</name>
    <dbReference type="NCBI Taxonomy" id="60492"/>
    <lineage>
        <taxon>Eukaryota</taxon>
        <taxon>Fungi</taxon>
        <taxon>Fungi incertae sedis</taxon>
        <taxon>Mucoromycota</taxon>
        <taxon>Glomeromycotina</taxon>
        <taxon>Glomeromycetes</taxon>
        <taxon>Diversisporales</taxon>
        <taxon>Gigasporaceae</taxon>
        <taxon>Racocetra</taxon>
    </lineage>
</organism>
<proteinExistence type="predicted"/>
<keyword evidence="3" id="KW-1185">Reference proteome</keyword>
<dbReference type="AlphaFoldDB" id="A0A9N9ALG8"/>
<comment type="caution">
    <text evidence="2">The sequence shown here is derived from an EMBL/GenBank/DDBJ whole genome shotgun (WGS) entry which is preliminary data.</text>
</comment>
<dbReference type="Gene3D" id="1.10.287.1490">
    <property type="match status" value="1"/>
</dbReference>
<dbReference type="Proteomes" id="UP000789396">
    <property type="component" value="Unassembled WGS sequence"/>
</dbReference>
<dbReference type="PANTHER" id="PTHR38120">
    <property type="entry name" value="EXPRESSED PROTEIN"/>
    <property type="match status" value="1"/>
</dbReference>
<gene>
    <name evidence="2" type="ORF">RFULGI_LOCUS3860</name>
</gene>
<feature type="region of interest" description="Disordered" evidence="1">
    <location>
        <begin position="135"/>
        <end position="174"/>
    </location>
</feature>
<name>A0A9N9ALG8_9GLOM</name>
<evidence type="ECO:0000256" key="1">
    <source>
        <dbReference type="SAM" id="MobiDB-lite"/>
    </source>
</evidence>
<dbReference type="EMBL" id="CAJVPZ010003589">
    <property type="protein sequence ID" value="CAG8532613.1"/>
    <property type="molecule type" value="Genomic_DNA"/>
</dbReference>
<feature type="compositionally biased region" description="Low complexity" evidence="1">
    <location>
        <begin position="163"/>
        <end position="172"/>
    </location>
</feature>
<evidence type="ECO:0000313" key="2">
    <source>
        <dbReference type="EMBL" id="CAG8532613.1"/>
    </source>
</evidence>
<accession>A0A9N9ALG8</accession>
<dbReference type="OrthoDB" id="2121319at2759"/>
<sequence>MSFDGELATLRRQVEKFQNLNASAREQLERVSKENSTLTDDNNFLRKKNYSLQQEIANHHNEYARIESELYQQGQEVEGLKKKNDDVLKNTQEIEQNLRKETQAFEKDQAEWQMRESELVGQIKSLQETLNALSQQNEFSKRKSGNTSSNDEDSPPPSPSSPTSPTVGSPTSYHTAVREVKIAKRTIKELERRVNDLVTEMGNVDSLHTNSMATNKNHIAKIHHLENELDQVKHMNQTLMEDSERYQLLLHEKTMRGEFVLTHVMQTNLTNQNSKSTQDNASANTKFISVDLEAELHRAMNEVNDGNDHTIIEKLQDEIKLLKDSNKSLSLYIQKILNRIMEAKGFEEILAKDWSAKQETPLTLPKSSLILL</sequence>
<evidence type="ECO:0000313" key="3">
    <source>
        <dbReference type="Proteomes" id="UP000789396"/>
    </source>
</evidence>
<protein>
    <submittedName>
        <fullName evidence="2">12261_t:CDS:1</fullName>
    </submittedName>
</protein>
<dbReference type="PANTHER" id="PTHR38120:SF1">
    <property type="entry name" value="M PROTEIN, SEROTYPE 2.1"/>
    <property type="match status" value="1"/>
</dbReference>